<proteinExistence type="predicted"/>
<dbReference type="Proteomes" id="UP000264800">
    <property type="component" value="Unplaced"/>
</dbReference>
<accession>A0A3Q2ZZG4</accession>
<evidence type="ECO:0000313" key="2">
    <source>
        <dbReference type="Proteomes" id="UP000264800"/>
    </source>
</evidence>
<organism evidence="1 2">
    <name type="scientific">Kryptolebias marmoratus</name>
    <name type="common">Mangrove killifish</name>
    <name type="synonym">Rivulus marmoratus</name>
    <dbReference type="NCBI Taxonomy" id="37003"/>
    <lineage>
        <taxon>Eukaryota</taxon>
        <taxon>Metazoa</taxon>
        <taxon>Chordata</taxon>
        <taxon>Craniata</taxon>
        <taxon>Vertebrata</taxon>
        <taxon>Euteleostomi</taxon>
        <taxon>Actinopterygii</taxon>
        <taxon>Neopterygii</taxon>
        <taxon>Teleostei</taxon>
        <taxon>Neoteleostei</taxon>
        <taxon>Acanthomorphata</taxon>
        <taxon>Ovalentaria</taxon>
        <taxon>Atherinomorphae</taxon>
        <taxon>Cyprinodontiformes</taxon>
        <taxon>Rivulidae</taxon>
        <taxon>Kryptolebias</taxon>
    </lineage>
</organism>
<name>A0A3Q2ZZG4_KRYMA</name>
<evidence type="ECO:0000313" key="1">
    <source>
        <dbReference type="Ensembl" id="ENSKMAP00000009338.1"/>
    </source>
</evidence>
<reference evidence="1" key="2">
    <citation type="submission" date="2025-09" db="UniProtKB">
        <authorList>
            <consortium name="Ensembl"/>
        </authorList>
    </citation>
    <scope>IDENTIFICATION</scope>
</reference>
<reference evidence="1" key="1">
    <citation type="submission" date="2025-08" db="UniProtKB">
        <authorList>
            <consortium name="Ensembl"/>
        </authorList>
    </citation>
    <scope>IDENTIFICATION</scope>
</reference>
<protein>
    <submittedName>
        <fullName evidence="1">Uncharacterized protein</fullName>
    </submittedName>
</protein>
<sequence length="99" mass="10975">DNSCPTPCNSRSIQSISSTAPLFLKSQENPHKMIGNDNFTFQVDNASHHRTKPFLPFKKDIMSMECPKMVNDKTPTCKSDLATAKKTAGAKLMKITVCQ</sequence>
<dbReference type="Ensembl" id="ENSKMAT00000009478.1">
    <property type="protein sequence ID" value="ENSKMAP00000009338.1"/>
    <property type="gene ID" value="ENSKMAG00000006996.1"/>
</dbReference>
<keyword evidence="2" id="KW-1185">Reference proteome</keyword>
<dbReference type="AlphaFoldDB" id="A0A3Q2ZZG4"/>